<protein>
    <submittedName>
        <fullName evidence="2">Uncharacterized protein</fullName>
    </submittedName>
</protein>
<dbReference type="AlphaFoldDB" id="A0A1G2JPI2"/>
<keyword evidence="1" id="KW-0472">Membrane</keyword>
<evidence type="ECO:0000256" key="1">
    <source>
        <dbReference type="SAM" id="Phobius"/>
    </source>
</evidence>
<dbReference type="EMBL" id="MHPU01000026">
    <property type="protein sequence ID" value="OGZ88371.1"/>
    <property type="molecule type" value="Genomic_DNA"/>
</dbReference>
<gene>
    <name evidence="2" type="ORF">A2561_02110</name>
</gene>
<proteinExistence type="predicted"/>
<evidence type="ECO:0000313" key="3">
    <source>
        <dbReference type="Proteomes" id="UP000178935"/>
    </source>
</evidence>
<name>A0A1G2JPI2_9BACT</name>
<dbReference type="Proteomes" id="UP000178935">
    <property type="component" value="Unassembled WGS sequence"/>
</dbReference>
<sequence>MFSKGKRAFLIQILNILSEIEGFEPSLVTIHFRLLMSPLRNSFLASLARSKYSAVFSNSNCILSLLLFPVISSFAFSFASSLFLF</sequence>
<keyword evidence="1" id="KW-0812">Transmembrane</keyword>
<accession>A0A1G2JPI2</accession>
<feature type="transmembrane region" description="Helical" evidence="1">
    <location>
        <begin position="62"/>
        <end position="84"/>
    </location>
</feature>
<comment type="caution">
    <text evidence="2">The sequence shown here is derived from an EMBL/GenBank/DDBJ whole genome shotgun (WGS) entry which is preliminary data.</text>
</comment>
<reference evidence="2 3" key="1">
    <citation type="journal article" date="2016" name="Nat. Commun.">
        <title>Thousands of microbial genomes shed light on interconnected biogeochemical processes in an aquifer system.</title>
        <authorList>
            <person name="Anantharaman K."/>
            <person name="Brown C.T."/>
            <person name="Hug L.A."/>
            <person name="Sharon I."/>
            <person name="Castelle C.J."/>
            <person name="Probst A.J."/>
            <person name="Thomas B.C."/>
            <person name="Singh A."/>
            <person name="Wilkins M.J."/>
            <person name="Karaoz U."/>
            <person name="Brodie E.L."/>
            <person name="Williams K.H."/>
            <person name="Hubbard S.S."/>
            <person name="Banfield J.F."/>
        </authorList>
    </citation>
    <scope>NUCLEOTIDE SEQUENCE [LARGE SCALE GENOMIC DNA]</scope>
</reference>
<keyword evidence="1" id="KW-1133">Transmembrane helix</keyword>
<evidence type="ECO:0000313" key="2">
    <source>
        <dbReference type="EMBL" id="OGZ88371.1"/>
    </source>
</evidence>
<organism evidence="2 3">
    <name type="scientific">Candidatus Staskawiczbacteria bacterium RIFOXYD1_FULL_32_13</name>
    <dbReference type="NCBI Taxonomy" id="1802234"/>
    <lineage>
        <taxon>Bacteria</taxon>
        <taxon>Candidatus Staskawicziibacteriota</taxon>
    </lineage>
</organism>